<comment type="caution">
    <text evidence="1">The sequence shown here is derived from an EMBL/GenBank/DDBJ whole genome shotgun (WGS) entry which is preliminary data.</text>
</comment>
<dbReference type="AlphaFoldDB" id="A0A8S9QA43"/>
<dbReference type="Proteomes" id="UP000712600">
    <property type="component" value="Unassembled WGS sequence"/>
</dbReference>
<accession>A0A8S9QA43</accession>
<dbReference type="PANTHER" id="PTHR33240:SF8">
    <property type="entry name" value="OS03G0439900 PROTEIN"/>
    <property type="match status" value="1"/>
</dbReference>
<organism evidence="1 2">
    <name type="scientific">Brassica cretica</name>
    <name type="common">Mustard</name>
    <dbReference type="NCBI Taxonomy" id="69181"/>
    <lineage>
        <taxon>Eukaryota</taxon>
        <taxon>Viridiplantae</taxon>
        <taxon>Streptophyta</taxon>
        <taxon>Embryophyta</taxon>
        <taxon>Tracheophyta</taxon>
        <taxon>Spermatophyta</taxon>
        <taxon>Magnoliopsida</taxon>
        <taxon>eudicotyledons</taxon>
        <taxon>Gunneridae</taxon>
        <taxon>Pentapetalae</taxon>
        <taxon>rosids</taxon>
        <taxon>malvids</taxon>
        <taxon>Brassicales</taxon>
        <taxon>Brassicaceae</taxon>
        <taxon>Brassiceae</taxon>
        <taxon>Brassica</taxon>
    </lineage>
</organism>
<dbReference type="EMBL" id="QGKX02001290">
    <property type="protein sequence ID" value="KAF3537941.1"/>
    <property type="molecule type" value="Genomic_DNA"/>
</dbReference>
<evidence type="ECO:0000313" key="1">
    <source>
        <dbReference type="EMBL" id="KAF3537941.1"/>
    </source>
</evidence>
<dbReference type="PANTHER" id="PTHR33240">
    <property type="entry name" value="OS08G0508500 PROTEIN"/>
    <property type="match status" value="1"/>
</dbReference>
<gene>
    <name evidence="1" type="ORF">F2Q69_00023934</name>
</gene>
<reference evidence="1" key="1">
    <citation type="submission" date="2019-12" db="EMBL/GenBank/DDBJ databases">
        <title>Genome sequencing and annotation of Brassica cretica.</title>
        <authorList>
            <person name="Studholme D.J."/>
            <person name="Sarris P."/>
        </authorList>
    </citation>
    <scope>NUCLEOTIDE SEQUENCE</scope>
    <source>
        <strain evidence="1">PFS-109/04</strain>
        <tissue evidence="1">Leaf</tissue>
    </source>
</reference>
<proteinExistence type="predicted"/>
<name>A0A8S9QA43_BRACR</name>
<sequence length="80" mass="8823">MGIDQFEIVKYPSPLLGLSGETTMAYGSINLAIKAETVTRVTENLVVDRPASYNVIMGTPWLNPMRSIFASSFQPLTESR</sequence>
<protein>
    <submittedName>
        <fullName evidence="1">Uncharacterized protein</fullName>
    </submittedName>
</protein>
<evidence type="ECO:0000313" key="2">
    <source>
        <dbReference type="Proteomes" id="UP000712600"/>
    </source>
</evidence>